<evidence type="ECO:0000313" key="1">
    <source>
        <dbReference type="EMBL" id="MDR6528460.1"/>
    </source>
</evidence>
<name>A0AAE3YBR2_9FLAO</name>
<accession>A0AAE3YBR2</accession>
<evidence type="ECO:0000313" key="2">
    <source>
        <dbReference type="Proteomes" id="UP001184861"/>
    </source>
</evidence>
<proteinExistence type="predicted"/>
<comment type="caution">
    <text evidence="1">The sequence shown here is derived from an EMBL/GenBank/DDBJ whole genome shotgun (WGS) entry which is preliminary data.</text>
</comment>
<dbReference type="EMBL" id="JAVDQY010000005">
    <property type="protein sequence ID" value="MDR6528460.1"/>
    <property type="molecule type" value="Genomic_DNA"/>
</dbReference>
<protein>
    <submittedName>
        <fullName evidence="1">Uncharacterized protein</fullName>
    </submittedName>
</protein>
<organism evidence="1 2">
    <name type="scientific">Chryseobacterium rhizosphaerae</name>
    <dbReference type="NCBI Taxonomy" id="395937"/>
    <lineage>
        <taxon>Bacteria</taxon>
        <taxon>Pseudomonadati</taxon>
        <taxon>Bacteroidota</taxon>
        <taxon>Flavobacteriia</taxon>
        <taxon>Flavobacteriales</taxon>
        <taxon>Weeksellaceae</taxon>
        <taxon>Chryseobacterium group</taxon>
        <taxon>Chryseobacterium</taxon>
    </lineage>
</organism>
<dbReference type="Proteomes" id="UP001184861">
    <property type="component" value="Unassembled WGS sequence"/>
</dbReference>
<reference evidence="1" key="1">
    <citation type="submission" date="2023-07" db="EMBL/GenBank/DDBJ databases">
        <title>Sorghum-associated microbial communities from plants grown in Nebraska, USA.</title>
        <authorList>
            <person name="Schachtman D."/>
        </authorList>
    </citation>
    <scope>NUCLEOTIDE SEQUENCE</scope>
    <source>
        <strain evidence="1">DS2360</strain>
    </source>
</reference>
<sequence>MIKNINIVRAKFKRIKKDFFKTDLYENLDENLQYQINNNILFLENEIPILGYFVSANNYWLLTDIRLITNNFIIPLDDIEIINIPEVFDEGRRNSECDSLEIVKKDSGIYMLKLEKLTWYVIFNVLTFIIRH</sequence>
<gene>
    <name evidence="1" type="ORF">J2787_003897</name>
</gene>
<dbReference type="AlphaFoldDB" id="A0AAE3YBR2"/>
<dbReference type="RefSeq" id="WP_309947718.1">
    <property type="nucleotide sequence ID" value="NZ_JAVDQY010000005.1"/>
</dbReference>